<dbReference type="STRING" id="391625.PPSIR1_03548"/>
<sequence>MSGASWRRTLGAFVAVAEALAASRDHPLSEGALVAALGARVEPARDRPPEGWPGARVEADQAAQYCLSSALWRALEGRDAFASAEAKASGELEPFTDAALPEALRFALARGLARAPSQRHASMAELARALAAPLRARRRWTGALGVGVGVLVLGALGGLGWRWASTPQGLEALGVGQGQAQVALGRALLEAEEEGSASAAARELDAGYRALVELRGPAHPSTLEAQARLAFARLLEGRFMDAETIAEAGGSACLDAGAEACPANLRLSFARYAAVAASELGRCRQASEDLELARDWARVALGPESLGYAQATLYRGWVCGWSTAGAVAFTSEAFELLERLAEEDEGLEGTTLAARLERGLARWRAGDREAGRGDMLAVREALVAGALDEDSRRARSLQIAAQAALALAEHETAPSDATRARLERFAARGEDFRYRTRPLLQMIEDALDPGRGRDSSVQN</sequence>
<dbReference type="Proteomes" id="UP000005801">
    <property type="component" value="Unassembled WGS sequence"/>
</dbReference>
<protein>
    <submittedName>
        <fullName evidence="1">Uncharacterized protein</fullName>
    </submittedName>
</protein>
<reference evidence="1 2" key="1">
    <citation type="submission" date="2007-06" db="EMBL/GenBank/DDBJ databases">
        <authorList>
            <person name="Shimkets L."/>
            <person name="Ferriera S."/>
            <person name="Johnson J."/>
            <person name="Kravitz S."/>
            <person name="Beeson K."/>
            <person name="Sutton G."/>
            <person name="Rogers Y.-H."/>
            <person name="Friedman R."/>
            <person name="Frazier M."/>
            <person name="Venter J.C."/>
        </authorList>
    </citation>
    <scope>NUCLEOTIDE SEQUENCE [LARGE SCALE GENOMIC DNA]</scope>
    <source>
        <strain evidence="1 2">SIR-1</strain>
    </source>
</reference>
<evidence type="ECO:0000313" key="1">
    <source>
        <dbReference type="EMBL" id="EDM78912.1"/>
    </source>
</evidence>
<dbReference type="EMBL" id="ABCS01000025">
    <property type="protein sequence ID" value="EDM78912.1"/>
    <property type="molecule type" value="Genomic_DNA"/>
</dbReference>
<dbReference type="AlphaFoldDB" id="A6G5G9"/>
<proteinExistence type="predicted"/>
<gene>
    <name evidence="1" type="ORF">PPSIR1_03548</name>
</gene>
<keyword evidence="2" id="KW-1185">Reference proteome</keyword>
<name>A6G5G9_9BACT</name>
<accession>A6G5G9</accession>
<dbReference type="RefSeq" id="WP_006971968.1">
    <property type="nucleotide sequence ID" value="NZ_ABCS01000025.1"/>
</dbReference>
<comment type="caution">
    <text evidence="1">The sequence shown here is derived from an EMBL/GenBank/DDBJ whole genome shotgun (WGS) entry which is preliminary data.</text>
</comment>
<evidence type="ECO:0000313" key="2">
    <source>
        <dbReference type="Proteomes" id="UP000005801"/>
    </source>
</evidence>
<organism evidence="1 2">
    <name type="scientific">Plesiocystis pacifica SIR-1</name>
    <dbReference type="NCBI Taxonomy" id="391625"/>
    <lineage>
        <taxon>Bacteria</taxon>
        <taxon>Pseudomonadati</taxon>
        <taxon>Myxococcota</taxon>
        <taxon>Polyangia</taxon>
        <taxon>Nannocystales</taxon>
        <taxon>Nannocystaceae</taxon>
        <taxon>Plesiocystis</taxon>
    </lineage>
</organism>